<dbReference type="EMBL" id="KK103938">
    <property type="protein sequence ID" value="KIY94702.1"/>
    <property type="molecule type" value="Genomic_DNA"/>
</dbReference>
<feature type="domain" description="RRP12 N-terminal HEAT" evidence="1">
    <location>
        <begin position="14"/>
        <end position="286"/>
    </location>
</feature>
<evidence type="ECO:0000259" key="1">
    <source>
        <dbReference type="Pfam" id="PF25772"/>
    </source>
</evidence>
<name>A0A0D2J474_9CHLO</name>
<reference evidence="2 3" key="1">
    <citation type="journal article" date="2013" name="BMC Genomics">
        <title>Reconstruction of the lipid metabolism for the microalga Monoraphidium neglectum from its genome sequence reveals characteristics suitable for biofuel production.</title>
        <authorList>
            <person name="Bogen C."/>
            <person name="Al-Dilaimi A."/>
            <person name="Albersmeier A."/>
            <person name="Wichmann J."/>
            <person name="Grundmann M."/>
            <person name="Rupp O."/>
            <person name="Lauersen K.J."/>
            <person name="Blifernez-Klassen O."/>
            <person name="Kalinowski J."/>
            <person name="Goesmann A."/>
            <person name="Mussgnug J.H."/>
            <person name="Kruse O."/>
        </authorList>
    </citation>
    <scope>NUCLEOTIDE SEQUENCE [LARGE SCALE GENOMIC DNA]</scope>
    <source>
        <strain evidence="2 3">SAG 48.87</strain>
    </source>
</reference>
<dbReference type="SUPFAM" id="SSF48371">
    <property type="entry name" value="ARM repeat"/>
    <property type="match status" value="1"/>
</dbReference>
<dbReference type="PANTHER" id="PTHR48287:SF1">
    <property type="entry name" value="ARM REPEAT SUPERFAMILY PROTEIN"/>
    <property type="match status" value="1"/>
</dbReference>
<dbReference type="Gene3D" id="1.25.10.10">
    <property type="entry name" value="Leucine-rich Repeat Variant"/>
    <property type="match status" value="1"/>
</dbReference>
<dbReference type="InterPro" id="IPR016024">
    <property type="entry name" value="ARM-type_fold"/>
</dbReference>
<dbReference type="STRING" id="145388.A0A0D2J474"/>
<proteinExistence type="predicted"/>
<keyword evidence="3" id="KW-1185">Reference proteome</keyword>
<accession>A0A0D2J474</accession>
<dbReference type="KEGG" id="mng:MNEG_13261"/>
<evidence type="ECO:0000313" key="2">
    <source>
        <dbReference type="EMBL" id="KIY94702.1"/>
    </source>
</evidence>
<dbReference type="AlphaFoldDB" id="A0A0D2J474"/>
<dbReference type="Pfam" id="PF25772">
    <property type="entry name" value="HEAT_RRP12_N"/>
    <property type="match status" value="1"/>
</dbReference>
<dbReference type="OrthoDB" id="2192888at2759"/>
<dbReference type="InterPro" id="IPR052087">
    <property type="entry name" value="RRP12"/>
</dbReference>
<dbReference type="PANTHER" id="PTHR48287">
    <property type="entry name" value="ARM REPEAT SUPERFAMILY PROTEIN"/>
    <property type="match status" value="1"/>
</dbReference>
<dbReference type="Proteomes" id="UP000054498">
    <property type="component" value="Unassembled WGS sequence"/>
</dbReference>
<dbReference type="InterPro" id="IPR057860">
    <property type="entry name" value="HEAT_RRP12_N"/>
</dbReference>
<gene>
    <name evidence="2" type="ORF">MNEG_13261</name>
</gene>
<evidence type="ECO:0000313" key="3">
    <source>
        <dbReference type="Proteomes" id="UP000054498"/>
    </source>
</evidence>
<dbReference type="InterPro" id="IPR011989">
    <property type="entry name" value="ARM-like"/>
</dbReference>
<organism evidence="2 3">
    <name type="scientific">Monoraphidium neglectum</name>
    <dbReference type="NCBI Taxonomy" id="145388"/>
    <lineage>
        <taxon>Eukaryota</taxon>
        <taxon>Viridiplantae</taxon>
        <taxon>Chlorophyta</taxon>
        <taxon>core chlorophytes</taxon>
        <taxon>Chlorophyceae</taxon>
        <taxon>CS clade</taxon>
        <taxon>Sphaeropleales</taxon>
        <taxon>Selenastraceae</taxon>
        <taxon>Monoraphidium</taxon>
    </lineage>
</organism>
<dbReference type="GeneID" id="25730706"/>
<dbReference type="RefSeq" id="XP_013893722.1">
    <property type="nucleotide sequence ID" value="XM_014038268.1"/>
</dbReference>
<sequence>MIDRLLTDLTLGQAEGTGVVAELRARHGHSAQPESQQVLAVLQAVLDVVAAEGMQPSPTALFAAVMSALEREDTRSSPQVLAAMLTVLAATLGRVPTSVMRAKLAAALQVLSSVVEAARDQAPVVKGAIQCLGTVLAAAEPGSWAAAAPAWQLLLGFLTDGRPKVRRRAVASCLEVLAAAQTSPQLLGLESEALAQLCRQVLPGPAAAARAAAAATNKQRSAAEEAITRAVADALHLLGALKQLLPLMAGSTLPGVMDQVLKLYSLRQPLVTRHATDALTALAAAPGGHLAPAQLDQLLGLVLEGEELWEAAGRAGGGVDGTLAVVRLLDAGMRSLAERDARAAARRLPRAAHALAAQLAARQEGVRHGAKEVLAGLLGDESVLTDALIADGARAAAGRAGKAGPPSPLASVVAALVGALSPAAADATRRAVTPSRR</sequence>
<protein>
    <recommendedName>
        <fullName evidence="1">RRP12 N-terminal HEAT domain-containing protein</fullName>
    </recommendedName>
</protein>